<dbReference type="PROSITE" id="PS51186">
    <property type="entry name" value="GNAT"/>
    <property type="match status" value="1"/>
</dbReference>
<sequence>MRAVTDTVDEKITVRAADAADAAAIARTHIRSREVAMPWLPPRKRSDAEVERWVREVVLVDAEVSVAVDGGGSVVGYAAVEGEWLEHLYLMPEVRRRGIGSLLLARAKAQRPGGLDLHVFQRNTDARAFYARHGFTVVDLNDGSRNMEREPDMTLRWNPVTNGTPTDG</sequence>
<keyword evidence="4" id="KW-0689">Ribosomal protein</keyword>
<dbReference type="InterPro" id="IPR016181">
    <property type="entry name" value="Acyl_CoA_acyltransferase"/>
</dbReference>
<dbReference type="GO" id="GO:0016747">
    <property type="term" value="F:acyltransferase activity, transferring groups other than amino-acyl groups"/>
    <property type="evidence" value="ECO:0007669"/>
    <property type="project" value="InterPro"/>
</dbReference>
<dbReference type="Proteomes" id="UP000236754">
    <property type="component" value="Unassembled WGS sequence"/>
</dbReference>
<dbReference type="PANTHER" id="PTHR43800">
    <property type="entry name" value="PEPTIDYL-LYSINE N-ACETYLTRANSFERASE YJAB"/>
    <property type="match status" value="1"/>
</dbReference>
<keyword evidence="4" id="KW-0687">Ribonucleoprotein</keyword>
<dbReference type="EMBL" id="FNVU01000036">
    <property type="protein sequence ID" value="SEG96002.1"/>
    <property type="molecule type" value="Genomic_DNA"/>
</dbReference>
<accession>A0A1H6EE07</accession>
<dbReference type="AlphaFoldDB" id="A0A1H6EE07"/>
<dbReference type="Pfam" id="PF13508">
    <property type="entry name" value="Acetyltransf_7"/>
    <property type="match status" value="1"/>
</dbReference>
<protein>
    <submittedName>
        <fullName evidence="4">Ribosomal protein S18 acetylase RimI</fullName>
    </submittedName>
</protein>
<reference evidence="4 5" key="1">
    <citation type="submission" date="2016-10" db="EMBL/GenBank/DDBJ databases">
        <authorList>
            <person name="de Groot N.N."/>
        </authorList>
    </citation>
    <scope>NUCLEOTIDE SEQUENCE [LARGE SCALE GENOMIC DNA]</scope>
    <source>
        <strain evidence="4 5">CGMCC 4.2023</strain>
    </source>
</reference>
<evidence type="ECO:0000256" key="2">
    <source>
        <dbReference type="ARBA" id="ARBA00023315"/>
    </source>
</evidence>
<dbReference type="CDD" id="cd04301">
    <property type="entry name" value="NAT_SF"/>
    <property type="match status" value="1"/>
</dbReference>
<dbReference type="InterPro" id="IPR000182">
    <property type="entry name" value="GNAT_dom"/>
</dbReference>
<keyword evidence="5" id="KW-1185">Reference proteome</keyword>
<keyword evidence="1" id="KW-0808">Transferase</keyword>
<evidence type="ECO:0000256" key="1">
    <source>
        <dbReference type="ARBA" id="ARBA00022679"/>
    </source>
</evidence>
<dbReference type="PANTHER" id="PTHR43800:SF1">
    <property type="entry name" value="PEPTIDYL-LYSINE N-ACETYLTRANSFERASE YJAB"/>
    <property type="match status" value="1"/>
</dbReference>
<gene>
    <name evidence="4" type="ORF">SAMN05216223_13610</name>
</gene>
<evidence type="ECO:0000259" key="3">
    <source>
        <dbReference type="PROSITE" id="PS51186"/>
    </source>
</evidence>
<dbReference type="SUPFAM" id="SSF55729">
    <property type="entry name" value="Acyl-CoA N-acyltransferases (Nat)"/>
    <property type="match status" value="1"/>
</dbReference>
<evidence type="ECO:0000313" key="4">
    <source>
        <dbReference type="EMBL" id="SEG96002.1"/>
    </source>
</evidence>
<keyword evidence="2" id="KW-0012">Acyltransferase</keyword>
<dbReference type="GO" id="GO:0005840">
    <property type="term" value="C:ribosome"/>
    <property type="evidence" value="ECO:0007669"/>
    <property type="project" value="UniProtKB-KW"/>
</dbReference>
<feature type="domain" description="N-acetyltransferase" evidence="3">
    <location>
        <begin position="12"/>
        <end position="158"/>
    </location>
</feature>
<evidence type="ECO:0000313" key="5">
    <source>
        <dbReference type="Proteomes" id="UP000236754"/>
    </source>
</evidence>
<organism evidence="4 5">
    <name type="scientific">Actinacidiphila yanglinensis</name>
    <dbReference type="NCBI Taxonomy" id="310779"/>
    <lineage>
        <taxon>Bacteria</taxon>
        <taxon>Bacillati</taxon>
        <taxon>Actinomycetota</taxon>
        <taxon>Actinomycetes</taxon>
        <taxon>Kitasatosporales</taxon>
        <taxon>Streptomycetaceae</taxon>
        <taxon>Actinacidiphila</taxon>
    </lineage>
</organism>
<name>A0A1H6EE07_9ACTN</name>
<dbReference type="Gene3D" id="3.40.630.30">
    <property type="match status" value="1"/>
</dbReference>
<proteinExistence type="predicted"/>